<comment type="subcellular location">
    <subcellularLocation>
        <location evidence="1">Cell outer membrane</location>
    </subcellularLocation>
</comment>
<dbReference type="InterPro" id="IPR006664">
    <property type="entry name" value="OMP_bac"/>
</dbReference>
<dbReference type="InterPro" id="IPR006665">
    <property type="entry name" value="OmpA-like"/>
</dbReference>
<organism evidence="7 8">
    <name type="scientific">Bosea lupini</name>
    <dbReference type="NCBI Taxonomy" id="1036779"/>
    <lineage>
        <taxon>Bacteria</taxon>
        <taxon>Pseudomonadati</taxon>
        <taxon>Pseudomonadota</taxon>
        <taxon>Alphaproteobacteria</taxon>
        <taxon>Hyphomicrobiales</taxon>
        <taxon>Boseaceae</taxon>
        <taxon>Bosea</taxon>
    </lineage>
</organism>
<evidence type="ECO:0000313" key="7">
    <source>
        <dbReference type="EMBL" id="SEK40660.1"/>
    </source>
</evidence>
<accession>A0A1H7GVL6</accession>
<evidence type="ECO:0000256" key="1">
    <source>
        <dbReference type="ARBA" id="ARBA00004442"/>
    </source>
</evidence>
<dbReference type="PROSITE" id="PS01068">
    <property type="entry name" value="OMPA_1"/>
    <property type="match status" value="1"/>
</dbReference>
<evidence type="ECO:0000256" key="3">
    <source>
        <dbReference type="ARBA" id="ARBA00023237"/>
    </source>
</evidence>
<dbReference type="SUPFAM" id="SSF103088">
    <property type="entry name" value="OmpA-like"/>
    <property type="match status" value="1"/>
</dbReference>
<dbReference type="PANTHER" id="PTHR30329:SF21">
    <property type="entry name" value="LIPOPROTEIN YIAD-RELATED"/>
    <property type="match status" value="1"/>
</dbReference>
<dbReference type="InterPro" id="IPR050330">
    <property type="entry name" value="Bact_OuterMem_StrucFunc"/>
</dbReference>
<dbReference type="Gene3D" id="3.30.1330.60">
    <property type="entry name" value="OmpA-like domain"/>
    <property type="match status" value="1"/>
</dbReference>
<feature type="signal peptide" evidence="5">
    <location>
        <begin position="1"/>
        <end position="27"/>
    </location>
</feature>
<proteinExistence type="predicted"/>
<dbReference type="CDD" id="cd07185">
    <property type="entry name" value="OmpA_C-like"/>
    <property type="match status" value="1"/>
</dbReference>
<dbReference type="Proteomes" id="UP000199664">
    <property type="component" value="Unassembled WGS sequence"/>
</dbReference>
<feature type="chain" id="PRO_5011462750" evidence="5">
    <location>
        <begin position="28"/>
        <end position="181"/>
    </location>
</feature>
<dbReference type="InterPro" id="IPR006690">
    <property type="entry name" value="OMPA-like_CS"/>
</dbReference>
<reference evidence="8" key="1">
    <citation type="submission" date="2016-10" db="EMBL/GenBank/DDBJ databases">
        <authorList>
            <person name="Varghese N."/>
            <person name="Submissions S."/>
        </authorList>
    </citation>
    <scope>NUCLEOTIDE SEQUENCE [LARGE SCALE GENOMIC DNA]</scope>
    <source>
        <strain evidence="8">LMG 26383,CCUG 61248,R- 45681</strain>
    </source>
</reference>
<dbReference type="PANTHER" id="PTHR30329">
    <property type="entry name" value="STATOR ELEMENT OF FLAGELLAR MOTOR COMPLEX"/>
    <property type="match status" value="1"/>
</dbReference>
<dbReference type="AlphaFoldDB" id="A0A1H7GVL6"/>
<dbReference type="EMBL" id="FOAN01000001">
    <property type="protein sequence ID" value="SEK40660.1"/>
    <property type="molecule type" value="Genomic_DNA"/>
</dbReference>
<dbReference type="InterPro" id="IPR036737">
    <property type="entry name" value="OmpA-like_sf"/>
</dbReference>
<dbReference type="STRING" id="1036779.SAMN04515666_101440"/>
<dbReference type="Pfam" id="PF00691">
    <property type="entry name" value="OmpA"/>
    <property type="match status" value="1"/>
</dbReference>
<protein>
    <submittedName>
        <fullName evidence="7">Outer membrane protein OmpA</fullName>
    </submittedName>
</protein>
<evidence type="ECO:0000259" key="6">
    <source>
        <dbReference type="PROSITE" id="PS51123"/>
    </source>
</evidence>
<dbReference type="GO" id="GO:0009279">
    <property type="term" value="C:cell outer membrane"/>
    <property type="evidence" value="ECO:0007669"/>
    <property type="project" value="UniProtKB-SubCell"/>
</dbReference>
<dbReference type="PRINTS" id="PR01021">
    <property type="entry name" value="OMPADOMAIN"/>
</dbReference>
<evidence type="ECO:0000313" key="8">
    <source>
        <dbReference type="Proteomes" id="UP000199664"/>
    </source>
</evidence>
<dbReference type="PROSITE" id="PS51123">
    <property type="entry name" value="OMPA_2"/>
    <property type="match status" value="1"/>
</dbReference>
<dbReference type="RefSeq" id="WP_244543657.1">
    <property type="nucleotide sequence ID" value="NZ_FOAN01000001.1"/>
</dbReference>
<evidence type="ECO:0000256" key="4">
    <source>
        <dbReference type="PROSITE-ProRule" id="PRU00473"/>
    </source>
</evidence>
<evidence type="ECO:0000256" key="2">
    <source>
        <dbReference type="ARBA" id="ARBA00023136"/>
    </source>
</evidence>
<keyword evidence="2 4" id="KW-0472">Membrane</keyword>
<sequence>MRKQALVMVSAALAAGFCVLSPFSAQAQAYKADDIVKHFGAAKPNLGVSRGLCVGTEAECNKAGHVVKPPTAFDLVVKFKYNSDVLEPEARVNLDEFAKALKDPQLSASSFLVEGHTDASGTADYNLSLSERRAKAVVRYLSDRGVDTAKLVPRGLGQSKPVVSDKFSADNRRVETRLQVE</sequence>
<keyword evidence="5" id="KW-0732">Signal</keyword>
<gene>
    <name evidence="7" type="ORF">SAMN04515666_101440</name>
</gene>
<feature type="domain" description="OmpA-like" evidence="6">
    <location>
        <begin position="66"/>
        <end position="181"/>
    </location>
</feature>
<name>A0A1H7GVL6_9HYPH</name>
<evidence type="ECO:0000256" key="5">
    <source>
        <dbReference type="SAM" id="SignalP"/>
    </source>
</evidence>
<keyword evidence="8" id="KW-1185">Reference proteome</keyword>
<keyword evidence="3" id="KW-0998">Cell outer membrane</keyword>